<proteinExistence type="predicted"/>
<evidence type="ECO:0000313" key="1">
    <source>
        <dbReference type="EMBL" id="QEV57535.1"/>
    </source>
</evidence>
<accession>A0A5P2X2Z7</accession>
<organism evidence="1 2">
    <name type="scientific">Streptomyces spectabilis</name>
    <dbReference type="NCBI Taxonomy" id="68270"/>
    <lineage>
        <taxon>Bacteria</taxon>
        <taxon>Bacillati</taxon>
        <taxon>Actinomycetota</taxon>
        <taxon>Actinomycetes</taxon>
        <taxon>Kitasatosporales</taxon>
        <taxon>Streptomycetaceae</taxon>
        <taxon>Streptomyces</taxon>
    </lineage>
</organism>
<reference evidence="1 2" key="1">
    <citation type="submission" date="2017-09" db="EMBL/GenBank/DDBJ databases">
        <authorList>
            <person name="Lee N."/>
            <person name="Cho B.-K."/>
        </authorList>
    </citation>
    <scope>NUCLEOTIDE SEQUENCE [LARGE SCALE GENOMIC DNA]</scope>
    <source>
        <strain evidence="1 2">ATCC 27465</strain>
    </source>
</reference>
<sequence>MIVREGTLTVEQVLWSRAQAPTLPDQVTMDLAGWAFKGETRREFAGKGSPRVEPGCTYVMALARYSPDEWGPLGSDATLPYENGTIGKGESQGQALWMVWVT</sequence>
<protein>
    <submittedName>
        <fullName evidence="1">Uncharacterized protein</fullName>
    </submittedName>
</protein>
<dbReference type="KEGG" id="sspb:CP982_01355"/>
<name>A0A5P2X2Z7_STRST</name>
<dbReference type="EMBL" id="CP023690">
    <property type="protein sequence ID" value="QEV57535.1"/>
    <property type="molecule type" value="Genomic_DNA"/>
</dbReference>
<dbReference type="AlphaFoldDB" id="A0A5P2X2Z7"/>
<evidence type="ECO:0000313" key="2">
    <source>
        <dbReference type="Proteomes" id="UP000326505"/>
    </source>
</evidence>
<dbReference type="Proteomes" id="UP000326505">
    <property type="component" value="Chromosome"/>
</dbReference>
<gene>
    <name evidence="1" type="ORF">CP982_01355</name>
</gene>